<dbReference type="Gene3D" id="3.40.50.740">
    <property type="match status" value="1"/>
</dbReference>
<evidence type="ECO:0000313" key="6">
    <source>
        <dbReference type="Proteomes" id="UP001060771"/>
    </source>
</evidence>
<protein>
    <submittedName>
        <fullName evidence="5">Dehydrogenase</fullName>
    </submittedName>
</protein>
<evidence type="ECO:0000256" key="2">
    <source>
        <dbReference type="ARBA" id="ARBA00023004"/>
    </source>
</evidence>
<dbReference type="Gene3D" id="3.40.228.10">
    <property type="entry name" value="Dimethylsulfoxide Reductase, domain 2"/>
    <property type="match status" value="1"/>
</dbReference>
<feature type="domain" description="Molybdopterin oxidoreductase" evidence="4">
    <location>
        <begin position="60"/>
        <end position="389"/>
    </location>
</feature>
<accession>A0ABM8BK02</accession>
<dbReference type="EMBL" id="AP026830">
    <property type="protein sequence ID" value="BDR91309.1"/>
    <property type="molecule type" value="Genomic_DNA"/>
</dbReference>
<evidence type="ECO:0000259" key="4">
    <source>
        <dbReference type="Pfam" id="PF00384"/>
    </source>
</evidence>
<dbReference type="Gene3D" id="3.30.2070.10">
    <property type="entry name" value="Formate dehydrogenase/DMSO reductase"/>
    <property type="match status" value="1"/>
</dbReference>
<sequence>MVIACTRDCYDTCIFDESYRPLNIFPINGFTCARGKADLIRNERNRVTSAYIDGKEVSIDEAIKYVAKLFREVIKRDPARILRTDYDGNQSLLTWYFPDRLFNVIGASQTDRSICSAEGHAAIRAHYGTSMGALPEDFVEYRAAVFWAFPASVSAPHIWALFIKKFKVAIDVRLSDTARKSDRAIIVRPGTDVFLALGVIKVLIEEGLVEGRVRHFEDLAGYVGKFSLDYLSRISGVPIDDIRWLAEFYHDYKPLTLIGFALGRSLNGGDAIGMISLIPALVGLERGYYYSNSLGWGIDFDYLRGLHMAKSPRVIPMADFGDYIERGEVDIVYAWNENPVVTLPGGDKLIEAVRESRATLIVHDPYWSETAKLANVVIPAPTFLEKYDVVYGYWHDYLVYNEPIKSPRGITEVDLVRRLAKELGISHPLLLEDPWDAVDKAIRPTGITLGELRDRKVVRIKPRYLPANEPDALPLPNPVEPSELSSNEVRLVFTSHPLYTNTQFREVYGNLESVVYTHDYEGVFALENEFGVVRVRAVRDSNVPSGVALIYKSSLIDLDGKPINALTGRVKGRYAGTPLLNGVKVRIKKLFQ</sequence>
<dbReference type="RefSeq" id="WP_188602849.1">
    <property type="nucleotide sequence ID" value="NZ_AP026830.1"/>
</dbReference>
<dbReference type="PANTHER" id="PTHR43742">
    <property type="entry name" value="TRIMETHYLAMINE-N-OXIDE REDUCTASE"/>
    <property type="match status" value="1"/>
</dbReference>
<keyword evidence="1" id="KW-0479">Metal-binding</keyword>
<name>A0ABM8BK02_9CREN</name>
<gene>
    <name evidence="5" type="ORF">Vsou_04020</name>
</gene>
<dbReference type="SUPFAM" id="SSF53706">
    <property type="entry name" value="Formate dehydrogenase/DMSO reductase, domains 1-3"/>
    <property type="match status" value="1"/>
</dbReference>
<dbReference type="PANTHER" id="PTHR43742:SF6">
    <property type="entry name" value="OXIDOREDUCTASE YYAE-RELATED"/>
    <property type="match status" value="1"/>
</dbReference>
<organism evidence="5 6">
    <name type="scientific">Vulcanisaeta souniana JCM 11219</name>
    <dbReference type="NCBI Taxonomy" id="1293586"/>
    <lineage>
        <taxon>Archaea</taxon>
        <taxon>Thermoproteota</taxon>
        <taxon>Thermoprotei</taxon>
        <taxon>Thermoproteales</taxon>
        <taxon>Thermoproteaceae</taxon>
        <taxon>Vulcanisaeta</taxon>
    </lineage>
</organism>
<dbReference type="Pfam" id="PF00384">
    <property type="entry name" value="Molybdopterin"/>
    <property type="match status" value="1"/>
</dbReference>
<keyword evidence="3" id="KW-0411">Iron-sulfur</keyword>
<proteinExistence type="predicted"/>
<dbReference type="InterPro" id="IPR050612">
    <property type="entry name" value="Prok_Mopterin_Oxidored"/>
</dbReference>
<keyword evidence="6" id="KW-1185">Reference proteome</keyword>
<evidence type="ECO:0000313" key="5">
    <source>
        <dbReference type="EMBL" id="BDR91309.1"/>
    </source>
</evidence>
<dbReference type="InterPro" id="IPR006656">
    <property type="entry name" value="Mopterin_OxRdtase"/>
</dbReference>
<dbReference type="SUPFAM" id="SSF50692">
    <property type="entry name" value="ADC-like"/>
    <property type="match status" value="1"/>
</dbReference>
<dbReference type="InterPro" id="IPR009010">
    <property type="entry name" value="Asp_de-COase-like_dom_sf"/>
</dbReference>
<dbReference type="GeneID" id="76205955"/>
<dbReference type="Proteomes" id="UP001060771">
    <property type="component" value="Chromosome"/>
</dbReference>
<evidence type="ECO:0000256" key="3">
    <source>
        <dbReference type="ARBA" id="ARBA00023014"/>
    </source>
</evidence>
<keyword evidence="2" id="KW-0408">Iron</keyword>
<reference evidence="6" key="1">
    <citation type="submission" date="2022-09" db="EMBL/GenBank/DDBJ databases">
        <title>Complete genome sequence of Vulcanisaeta souniana.</title>
        <authorList>
            <person name="Kato S."/>
            <person name="Itoh T."/>
            <person name="Ohkuma M."/>
        </authorList>
    </citation>
    <scope>NUCLEOTIDE SEQUENCE [LARGE SCALE GENOMIC DNA]</scope>
    <source>
        <strain evidence="6">JCM 11219</strain>
    </source>
</reference>
<evidence type="ECO:0000256" key="1">
    <source>
        <dbReference type="ARBA" id="ARBA00022723"/>
    </source>
</evidence>